<organism evidence="3 4">
    <name type="scientific">Chrysophaeum taylorii</name>
    <dbReference type="NCBI Taxonomy" id="2483200"/>
    <lineage>
        <taxon>Eukaryota</taxon>
        <taxon>Sar</taxon>
        <taxon>Stramenopiles</taxon>
        <taxon>Ochrophyta</taxon>
        <taxon>Pelagophyceae</taxon>
        <taxon>Pelagomonadales</taxon>
        <taxon>Pelagomonadaceae</taxon>
        <taxon>Chrysophaeum</taxon>
    </lineage>
</organism>
<dbReference type="PANTHER" id="PTHR45883:SF2">
    <property type="entry name" value="HSC70-INTERACTING PROTEIN"/>
    <property type="match status" value="1"/>
</dbReference>
<evidence type="ECO:0000313" key="3">
    <source>
        <dbReference type="EMBL" id="KAJ8611959.1"/>
    </source>
</evidence>
<dbReference type="SMART" id="SM00028">
    <property type="entry name" value="TPR"/>
    <property type="match status" value="2"/>
</dbReference>
<evidence type="ECO:0000256" key="2">
    <source>
        <dbReference type="ARBA" id="ARBA00022803"/>
    </source>
</evidence>
<evidence type="ECO:0000313" key="4">
    <source>
        <dbReference type="Proteomes" id="UP001230188"/>
    </source>
</evidence>
<dbReference type="Gene3D" id="1.25.40.10">
    <property type="entry name" value="Tetratricopeptide repeat domain"/>
    <property type="match status" value="1"/>
</dbReference>
<keyword evidence="1" id="KW-0677">Repeat</keyword>
<reference evidence="3" key="1">
    <citation type="submission" date="2023-01" db="EMBL/GenBank/DDBJ databases">
        <title>Metagenome sequencing of chrysophaentin producing Chrysophaeum taylorii.</title>
        <authorList>
            <person name="Davison J."/>
            <person name="Bewley C."/>
        </authorList>
    </citation>
    <scope>NUCLEOTIDE SEQUENCE</scope>
    <source>
        <strain evidence="3">NIES-1699</strain>
    </source>
</reference>
<name>A0AAD7XQV6_9STRA</name>
<protein>
    <submittedName>
        <fullName evidence="3">Uncharacterized protein</fullName>
    </submittedName>
</protein>
<accession>A0AAD7XQV6</accession>
<dbReference type="Proteomes" id="UP001230188">
    <property type="component" value="Unassembled WGS sequence"/>
</dbReference>
<dbReference type="SUPFAM" id="SSF48452">
    <property type="entry name" value="TPR-like"/>
    <property type="match status" value="1"/>
</dbReference>
<dbReference type="InterPro" id="IPR011990">
    <property type="entry name" value="TPR-like_helical_dom_sf"/>
</dbReference>
<dbReference type="GO" id="GO:0030544">
    <property type="term" value="F:Hsp70 protein binding"/>
    <property type="evidence" value="ECO:0007669"/>
    <property type="project" value="TreeGrafter"/>
</dbReference>
<dbReference type="PANTHER" id="PTHR45883">
    <property type="entry name" value="HSC70-INTERACTING PROTEIN"/>
    <property type="match status" value="1"/>
</dbReference>
<sequence>MKIYVIKGTEGEAGYLKQSMKLPKSWGTKPVAEVLGLFVDTYNKKHPDAAIDAGGWHLERPLGSTLYPDDQVSSTLSDYCDVWCVAGSVKYKGPPPGTAAALEAKEAEERKAREEEAARAEAARDAAEANGPDAAQWHVKVRCIELDRGGMDVKSQWKVGDVAKVTIEPHATIGMLANRLGLMVGAHPKHQHIYHPRDGGAAGAQPLSPLEKLKDAMASDLVVLELVIKVPTVARVVEDVSDDEGFTGPEAGDLPPAFPEECADLDKQADLKTQAEEKLAAGDVDAALGFFSDAIALGAPSATMLCKRGDLLLKRGRPAAAAADATKALEINQDSAKAYRLRAKARRKLGQYDDSSADFGQAQRIDFDDGVVEEQTYVAKRAKKLRAKLLAEQEKENAADANHA</sequence>
<comment type="caution">
    <text evidence="3">The sequence shown here is derived from an EMBL/GenBank/DDBJ whole genome shotgun (WGS) entry which is preliminary data.</text>
</comment>
<dbReference type="InterPro" id="IPR019734">
    <property type="entry name" value="TPR_rpt"/>
</dbReference>
<proteinExistence type="predicted"/>
<evidence type="ECO:0000256" key="1">
    <source>
        <dbReference type="ARBA" id="ARBA00022737"/>
    </source>
</evidence>
<dbReference type="AlphaFoldDB" id="A0AAD7XQV6"/>
<keyword evidence="4" id="KW-1185">Reference proteome</keyword>
<keyword evidence="2" id="KW-0802">TPR repeat</keyword>
<gene>
    <name evidence="3" type="ORF">CTAYLR_004402</name>
</gene>
<dbReference type="EMBL" id="JAQMWT010000059">
    <property type="protein sequence ID" value="KAJ8611959.1"/>
    <property type="molecule type" value="Genomic_DNA"/>
</dbReference>